<dbReference type="EMBL" id="FQNF01000005">
    <property type="protein sequence ID" value="SGZ38275.1"/>
    <property type="molecule type" value="Genomic_DNA"/>
</dbReference>
<dbReference type="Proteomes" id="UP000183365">
    <property type="component" value="Unassembled WGS sequence"/>
</dbReference>
<dbReference type="InterPro" id="IPR043137">
    <property type="entry name" value="GGT_ssub_C"/>
</dbReference>
<accession>A0A1L0B005</accession>
<dbReference type="EC" id="2.3.2.2" evidence="8"/>
<comment type="similarity">
    <text evidence="4">Belongs to the gamma-glutamyltransferase family.</text>
</comment>
<keyword evidence="8 9" id="KW-0808">Transferase</keyword>
<feature type="binding site" evidence="7">
    <location>
        <position position="152"/>
    </location>
    <ligand>
        <name>L-glutamate</name>
        <dbReference type="ChEBI" id="CHEBI:29985"/>
    </ligand>
</feature>
<comment type="function">
    <text evidence="8">Cleaves the gamma-glutamyl peptide bond of glutathione and glutathione conjugates.</text>
</comment>
<feature type="binding site" evidence="7">
    <location>
        <begin position="522"/>
        <end position="523"/>
    </location>
    <ligand>
        <name>L-glutamate</name>
        <dbReference type="ChEBI" id="CHEBI:29985"/>
    </ligand>
</feature>
<dbReference type="GO" id="GO:0036374">
    <property type="term" value="F:glutathione hydrolase activity"/>
    <property type="evidence" value="ECO:0007669"/>
    <property type="project" value="UniProtKB-UniRule"/>
</dbReference>
<feature type="binding site" evidence="7">
    <location>
        <position position="545"/>
    </location>
    <ligand>
        <name>L-glutamate</name>
        <dbReference type="ChEBI" id="CHEBI:29985"/>
    </ligand>
</feature>
<dbReference type="PANTHER" id="PTHR11686:SF9">
    <property type="entry name" value="RE13973P"/>
    <property type="match status" value="1"/>
</dbReference>
<gene>
    <name evidence="9" type="ORF">HGUI_00475</name>
</gene>
<keyword evidence="8" id="KW-0378">Hydrolase</keyword>
<dbReference type="GO" id="GO:0005886">
    <property type="term" value="C:plasma membrane"/>
    <property type="evidence" value="ECO:0007669"/>
    <property type="project" value="TreeGrafter"/>
</dbReference>
<sequence>MMLSKLSILKGLQIIFISLLAVKLTTTYYSNISLNNAIRNTSLKILKDDHNIDIDPLDRSPTLTPSKSKLAIFNPHKNQGKKPFVIASDLKTCNNIVKDMIEEYPGVNYADASISIGLCLGMINFFNSGVGGGGFATLYDYESKQSKFYDFREAAPSKWNNDIHNLTKIGGLSIATPGELKGFATLFETHGSGKITFKQIINPIVKLGREGFVVEEVLGATLEKYVDILEALNMENPDFNIKNWEFIYSDFENRKPLKKGDTMYRKAFADTLEYIGDHGVDEAFYSRDSPLVQKMVRFIQKNDGILDLEDFEKYEVVRGDALEYNLGDNFFGKRVITSSGSSSGFSLISGLKIMNTCGLSGKKIGNDMEPKTTFQLIETMKWMGSARTRLGDYFFNESSNINDYPERISSVYLNDEWTDNACKVLNDPSMKTLEDVLDYDPKFIHSQAHGTSHYSIMDDRGNAIALTTTVNLLCGSLLHDPETGMIFNNEMDDFSSPYSEPNSFGLLSSEYNVPEPFKRPLSSMAPTIVVDELGRVEIVIGASGGSRITTSIFQALIRLLFYKMPLLETISYPRFHHQLMPDVLEIESYKLVGNQTIGILQDTNGYETIESVGKAVLNGIHRTDKNDIHAVGDYWRKRCSGDIILV</sequence>
<dbReference type="UniPathway" id="UPA00204"/>
<dbReference type="SUPFAM" id="SSF56235">
    <property type="entry name" value="N-terminal nucleophile aminohydrolases (Ntn hydrolases)"/>
    <property type="match status" value="1"/>
</dbReference>
<dbReference type="FunFam" id="3.60.20.40:FF:000001">
    <property type="entry name" value="Gamma-glutamyltranspeptidase 1"/>
    <property type="match status" value="1"/>
</dbReference>
<feature type="binding site" evidence="7">
    <location>
        <begin position="469"/>
        <end position="471"/>
    </location>
    <ligand>
        <name>L-glutamate</name>
        <dbReference type="ChEBI" id="CHEBI:29985"/>
    </ligand>
</feature>
<dbReference type="VEuPathDB" id="FungiDB:HGUI_00475"/>
<feature type="binding site" evidence="7">
    <location>
        <position position="493"/>
    </location>
    <ligand>
        <name>L-glutamate</name>
        <dbReference type="ChEBI" id="CHEBI:29985"/>
    </ligand>
</feature>
<evidence type="ECO:0000256" key="1">
    <source>
        <dbReference type="ARBA" id="ARBA00001049"/>
    </source>
</evidence>
<dbReference type="GO" id="GO:0006751">
    <property type="term" value="P:glutathione catabolic process"/>
    <property type="evidence" value="ECO:0007669"/>
    <property type="project" value="UniProtKB-UniRule"/>
</dbReference>
<dbReference type="NCBIfam" id="TIGR00066">
    <property type="entry name" value="g_glut_trans"/>
    <property type="match status" value="1"/>
</dbReference>
<reference evidence="10" key="1">
    <citation type="submission" date="2016-11" db="EMBL/GenBank/DDBJ databases">
        <authorList>
            <person name="Guldener U."/>
        </authorList>
    </citation>
    <scope>NUCLEOTIDE SEQUENCE [LARGE SCALE GENOMIC DNA]</scope>
</reference>
<dbReference type="Gene3D" id="3.60.20.40">
    <property type="match status" value="1"/>
</dbReference>
<evidence type="ECO:0000256" key="6">
    <source>
        <dbReference type="PIRSR" id="PIRSR600101-1"/>
    </source>
</evidence>
<dbReference type="Pfam" id="PF01019">
    <property type="entry name" value="G_glu_transpept"/>
    <property type="match status" value="1"/>
</dbReference>
<evidence type="ECO:0000256" key="2">
    <source>
        <dbReference type="ARBA" id="ARBA00001089"/>
    </source>
</evidence>
<comment type="catalytic activity">
    <reaction evidence="5 8">
        <text>an N-terminal (5-L-glutamyl)-[peptide] + an alpha-amino acid = 5-L-glutamyl amino acid + an N-terminal L-alpha-aminoacyl-[peptide]</text>
        <dbReference type="Rhea" id="RHEA:23904"/>
        <dbReference type="Rhea" id="RHEA-COMP:9780"/>
        <dbReference type="Rhea" id="RHEA-COMP:9795"/>
        <dbReference type="ChEBI" id="CHEBI:77644"/>
        <dbReference type="ChEBI" id="CHEBI:78597"/>
        <dbReference type="ChEBI" id="CHEBI:78599"/>
        <dbReference type="ChEBI" id="CHEBI:78608"/>
        <dbReference type="EC" id="2.3.2.2"/>
    </reaction>
</comment>
<comment type="pathway">
    <text evidence="3 8">Sulfur metabolism; glutathione metabolism.</text>
</comment>
<dbReference type="OrthoDB" id="1081007at2759"/>
<feature type="active site" description="Nucleophile" evidence="6">
    <location>
        <position position="451"/>
    </location>
</feature>
<dbReference type="GO" id="GO:0000324">
    <property type="term" value="C:fungal-type vacuole"/>
    <property type="evidence" value="ECO:0007669"/>
    <property type="project" value="EnsemblFungi"/>
</dbReference>
<keyword evidence="8" id="KW-0012">Acyltransferase</keyword>
<dbReference type="PANTHER" id="PTHR11686">
    <property type="entry name" value="GAMMA GLUTAMYL TRANSPEPTIDASE"/>
    <property type="match status" value="1"/>
</dbReference>
<evidence type="ECO:0000256" key="7">
    <source>
        <dbReference type="PIRSR" id="PIRSR600101-2"/>
    </source>
</evidence>
<protein>
    <recommendedName>
        <fullName evidence="8">Glutathione hydrolase</fullName>
        <ecNumber evidence="8">2.3.2.2</ecNumber>
        <ecNumber evidence="8">3.4.19.13</ecNumber>
    </recommendedName>
    <alternativeName>
        <fullName evidence="8">Gamma-glutamyltransferase</fullName>
    </alternativeName>
    <alternativeName>
        <fullName evidence="8">Gamma-glutamyltranspeptidase</fullName>
    </alternativeName>
</protein>
<dbReference type="Gene3D" id="1.10.246.130">
    <property type="match status" value="1"/>
</dbReference>
<organism evidence="9 10">
    <name type="scientific">Hanseniaspora guilliermondii</name>
    <dbReference type="NCBI Taxonomy" id="56406"/>
    <lineage>
        <taxon>Eukaryota</taxon>
        <taxon>Fungi</taxon>
        <taxon>Dikarya</taxon>
        <taxon>Ascomycota</taxon>
        <taxon>Saccharomycotina</taxon>
        <taxon>Saccharomycetes</taxon>
        <taxon>Saccharomycodales</taxon>
        <taxon>Saccharomycodaceae</taxon>
        <taxon>Hanseniaspora</taxon>
    </lineage>
</organism>
<dbReference type="GO" id="GO:0006805">
    <property type="term" value="P:xenobiotic metabolic process"/>
    <property type="evidence" value="ECO:0007669"/>
    <property type="project" value="EnsemblFungi"/>
</dbReference>
<comment type="catalytic activity">
    <reaction evidence="1 8">
        <text>an S-substituted glutathione + H2O = an S-substituted L-cysteinylglycine + L-glutamate</text>
        <dbReference type="Rhea" id="RHEA:59468"/>
        <dbReference type="ChEBI" id="CHEBI:15377"/>
        <dbReference type="ChEBI" id="CHEBI:29985"/>
        <dbReference type="ChEBI" id="CHEBI:90779"/>
        <dbReference type="ChEBI" id="CHEBI:143103"/>
        <dbReference type="EC" id="3.4.19.13"/>
    </reaction>
</comment>
<evidence type="ECO:0000256" key="3">
    <source>
        <dbReference type="ARBA" id="ARBA00005115"/>
    </source>
</evidence>
<keyword evidence="10" id="KW-1185">Reference proteome</keyword>
<dbReference type="InterPro" id="IPR043138">
    <property type="entry name" value="GGT_lsub"/>
</dbReference>
<dbReference type="PRINTS" id="PR01210">
    <property type="entry name" value="GGTRANSPTASE"/>
</dbReference>
<evidence type="ECO:0000313" key="10">
    <source>
        <dbReference type="Proteomes" id="UP000183365"/>
    </source>
</evidence>
<dbReference type="InterPro" id="IPR029055">
    <property type="entry name" value="Ntn_hydrolases_N"/>
</dbReference>
<dbReference type="InterPro" id="IPR000101">
    <property type="entry name" value="GGT_peptidase"/>
</dbReference>
<name>A0A1L0B005_9ASCO</name>
<evidence type="ECO:0000256" key="4">
    <source>
        <dbReference type="ARBA" id="ARBA00009381"/>
    </source>
</evidence>
<evidence type="ECO:0000256" key="8">
    <source>
        <dbReference type="RuleBase" id="RU368068"/>
    </source>
</evidence>
<dbReference type="AlphaFoldDB" id="A0A1L0B005"/>
<dbReference type="EC" id="3.4.19.13" evidence="8"/>
<proteinExistence type="inferred from homology"/>
<evidence type="ECO:0000313" key="9">
    <source>
        <dbReference type="EMBL" id="SGZ38275.1"/>
    </source>
</evidence>
<dbReference type="GO" id="GO:0103068">
    <property type="term" value="F:leukotriene C4 gamma-glutamyl transferase activity"/>
    <property type="evidence" value="ECO:0007669"/>
    <property type="project" value="UniProtKB-EC"/>
</dbReference>
<comment type="catalytic activity">
    <reaction evidence="2 8">
        <text>glutathione + H2O = L-cysteinylglycine + L-glutamate</text>
        <dbReference type="Rhea" id="RHEA:28807"/>
        <dbReference type="ChEBI" id="CHEBI:15377"/>
        <dbReference type="ChEBI" id="CHEBI:29985"/>
        <dbReference type="ChEBI" id="CHEBI:57925"/>
        <dbReference type="ChEBI" id="CHEBI:61694"/>
        <dbReference type="EC" id="3.4.19.13"/>
    </reaction>
</comment>
<evidence type="ECO:0000256" key="5">
    <source>
        <dbReference type="ARBA" id="ARBA00047417"/>
    </source>
</evidence>